<dbReference type="Pfam" id="PF13541">
    <property type="entry name" value="ChlI"/>
    <property type="match status" value="1"/>
</dbReference>
<gene>
    <name evidence="1" type="ORF">UV42_C0031G0001</name>
</gene>
<accession>A0A0G1BDH5</accession>
<comment type="caution">
    <text evidence="1">The sequence shown here is derived from an EMBL/GenBank/DDBJ whole genome shotgun (WGS) entry which is preliminary data.</text>
</comment>
<organism evidence="1 2">
    <name type="scientific">Candidatus Magasanikbacteria bacterium GW2011_GWE2_42_7</name>
    <dbReference type="NCBI Taxonomy" id="1619052"/>
    <lineage>
        <taxon>Bacteria</taxon>
        <taxon>Candidatus Magasanikiibacteriota</taxon>
    </lineage>
</organism>
<evidence type="ECO:0000313" key="1">
    <source>
        <dbReference type="EMBL" id="KKS71352.1"/>
    </source>
</evidence>
<dbReference type="EMBL" id="LCEK01000031">
    <property type="protein sequence ID" value="KKS71352.1"/>
    <property type="molecule type" value="Genomic_DNA"/>
</dbReference>
<dbReference type="SUPFAM" id="SSF54211">
    <property type="entry name" value="Ribosomal protein S5 domain 2-like"/>
    <property type="match status" value="1"/>
</dbReference>
<dbReference type="InterPro" id="IPR020568">
    <property type="entry name" value="Ribosomal_Su5_D2-typ_SF"/>
</dbReference>
<feature type="non-terminal residue" evidence="1">
    <location>
        <position position="61"/>
    </location>
</feature>
<dbReference type="AlphaFoldDB" id="A0A0G1BDH5"/>
<sequence length="61" mass="6715">MFTKIHSAAVLGLDCTPITVEVDIAGSWPGYNIVGLPDTAIQEAKERIRTAWKNTDLQFPN</sequence>
<reference evidence="1 2" key="1">
    <citation type="journal article" date="2015" name="Nature">
        <title>rRNA introns, odd ribosomes, and small enigmatic genomes across a large radiation of phyla.</title>
        <authorList>
            <person name="Brown C.T."/>
            <person name="Hug L.A."/>
            <person name="Thomas B.C."/>
            <person name="Sharon I."/>
            <person name="Castelle C.J."/>
            <person name="Singh A."/>
            <person name="Wilkins M.J."/>
            <person name="Williams K.H."/>
            <person name="Banfield J.F."/>
        </authorList>
    </citation>
    <scope>NUCLEOTIDE SEQUENCE [LARGE SCALE GENOMIC DNA]</scope>
</reference>
<protein>
    <submittedName>
        <fullName evidence="1">Mg chelatase, subunit ChlI</fullName>
    </submittedName>
</protein>
<dbReference type="Proteomes" id="UP000033867">
    <property type="component" value="Unassembled WGS sequence"/>
</dbReference>
<name>A0A0G1BDH5_9BACT</name>
<evidence type="ECO:0000313" key="2">
    <source>
        <dbReference type="Proteomes" id="UP000033867"/>
    </source>
</evidence>
<proteinExistence type="predicted"/>